<sequence>MLKRGGRGHDEGGVEATTPGELAVVCPACPDAAVNLPADWEDAPQERRFLYRFFVAFDACFRLKRRIVSSEHRDPGLGCGWAYFVPDLVYRKWVSTQGDQKEINTCTGLSAVDHANDRVQSGYAQTDLQRGERYCNMDWAFASMFKHQHARQPTVVSYDIACQWHRNLEARLAALPPIVRLIIPSSIFWYAIPKLHIHSHIIKCQIKYSFDWLAGAGRTDGEGVERAWANMGPVCTSTREMGPVLATTRWMTTGVIGIGRSSALKKKLLKAIPERIKHQAAYEAFTESQEGGHVDEWRAMVLDFERDGRNPNPYHLPKSGLTEADVRLDLARQDAELVASGTPALHNVSASGFVVAGLDLEEQQRRIRIQATSPWAPAAPEGSEAARLRTNLTSSQETDITQLRTKLARNIARFRSLQATYMPIALRRLADRPAGTEAAEHPENEPLYLPSALNQEDLKACTPGLGSIEDKLRDAQCAMSLERLRVQLHIKSRYLTYKQFETRHQHMAIRTRTLITRNETKIQLHAAKYQDARKAKISLAGGDASAVGLRELKKEDCRCMEDSEELERRAQKRQAQYARRRGLEARDRREEGIADRERLESDTARIGHGEGARVATVSWIWSGADDAQVLDALRVEWAKAWSRARRWDEESSGPSAGKGGGIWRVRTRRVPGRLPIPRR</sequence>
<dbReference type="Proteomes" id="UP000053263">
    <property type="component" value="Unassembled WGS sequence"/>
</dbReference>
<name>A0A0C9T0V4_PLICR</name>
<dbReference type="HOGENOM" id="CLU_003703_13_3_1"/>
<dbReference type="EMBL" id="KN832720">
    <property type="protein sequence ID" value="KII82729.1"/>
    <property type="molecule type" value="Genomic_DNA"/>
</dbReference>
<reference evidence="2 3" key="1">
    <citation type="submission" date="2014-06" db="EMBL/GenBank/DDBJ databases">
        <title>Evolutionary Origins and Diversification of the Mycorrhizal Mutualists.</title>
        <authorList>
            <consortium name="DOE Joint Genome Institute"/>
            <consortium name="Mycorrhizal Genomics Consortium"/>
            <person name="Kohler A."/>
            <person name="Kuo A."/>
            <person name="Nagy L.G."/>
            <person name="Floudas D."/>
            <person name="Copeland A."/>
            <person name="Barry K.W."/>
            <person name="Cichocki N."/>
            <person name="Veneault-Fourrey C."/>
            <person name="LaButti K."/>
            <person name="Lindquist E.A."/>
            <person name="Lipzen A."/>
            <person name="Lundell T."/>
            <person name="Morin E."/>
            <person name="Murat C."/>
            <person name="Riley R."/>
            <person name="Ohm R."/>
            <person name="Sun H."/>
            <person name="Tunlid A."/>
            <person name="Henrissat B."/>
            <person name="Grigoriev I.V."/>
            <person name="Hibbett D.S."/>
            <person name="Martin F."/>
        </authorList>
    </citation>
    <scope>NUCLEOTIDE SEQUENCE [LARGE SCALE GENOMIC DNA]</scope>
    <source>
        <strain evidence="2 3">FD-325 SS-3</strain>
    </source>
</reference>
<evidence type="ECO:0000256" key="1">
    <source>
        <dbReference type="SAM" id="MobiDB-lite"/>
    </source>
</evidence>
<dbReference type="Pfam" id="PF18758">
    <property type="entry name" value="KDZ"/>
    <property type="match status" value="1"/>
</dbReference>
<accession>A0A0C9T0V4</accession>
<proteinExistence type="predicted"/>
<feature type="compositionally biased region" description="Basic residues" evidence="1">
    <location>
        <begin position="665"/>
        <end position="679"/>
    </location>
</feature>
<dbReference type="AlphaFoldDB" id="A0A0C9T0V4"/>
<keyword evidence="3" id="KW-1185">Reference proteome</keyword>
<dbReference type="OrthoDB" id="3214502at2759"/>
<organism evidence="2 3">
    <name type="scientific">Plicaturopsis crispa FD-325 SS-3</name>
    <dbReference type="NCBI Taxonomy" id="944288"/>
    <lineage>
        <taxon>Eukaryota</taxon>
        <taxon>Fungi</taxon>
        <taxon>Dikarya</taxon>
        <taxon>Basidiomycota</taxon>
        <taxon>Agaricomycotina</taxon>
        <taxon>Agaricomycetes</taxon>
        <taxon>Agaricomycetidae</taxon>
        <taxon>Amylocorticiales</taxon>
        <taxon>Amylocorticiaceae</taxon>
        <taxon>Plicatura</taxon>
        <taxon>Plicaturopsis crispa</taxon>
    </lineage>
</organism>
<protein>
    <submittedName>
        <fullName evidence="2">Unplaced genomic scaffold PLICRscaffold_167, whole genome shotgun sequence</fullName>
    </submittedName>
</protein>
<dbReference type="InterPro" id="IPR040521">
    <property type="entry name" value="KDZ"/>
</dbReference>
<evidence type="ECO:0000313" key="3">
    <source>
        <dbReference type="Proteomes" id="UP000053263"/>
    </source>
</evidence>
<feature type="region of interest" description="Disordered" evidence="1">
    <location>
        <begin position="647"/>
        <end position="679"/>
    </location>
</feature>
<evidence type="ECO:0000313" key="2">
    <source>
        <dbReference type="EMBL" id="KII82729.1"/>
    </source>
</evidence>
<gene>
    <name evidence="2" type="ORF">PLICRDRAFT_181113</name>
</gene>